<evidence type="ECO:0000259" key="1">
    <source>
        <dbReference type="Pfam" id="PF18983"/>
    </source>
</evidence>
<dbReference type="RefSeq" id="WP_353530867.1">
    <property type="nucleotide sequence ID" value="NZ_JBBMEX010000007.1"/>
</dbReference>
<dbReference type="EMBL" id="JBBMEX010000007">
    <property type="protein sequence ID" value="MEQ2557859.1"/>
    <property type="molecule type" value="Genomic_DNA"/>
</dbReference>
<evidence type="ECO:0000259" key="2">
    <source>
        <dbReference type="Pfam" id="PF18984"/>
    </source>
</evidence>
<proteinExistence type="predicted"/>
<name>A0ABV1HDT5_9FIRM</name>
<reference evidence="3 4" key="1">
    <citation type="submission" date="2024-03" db="EMBL/GenBank/DDBJ databases">
        <title>Human intestinal bacterial collection.</title>
        <authorList>
            <person name="Pauvert C."/>
            <person name="Hitch T.C.A."/>
            <person name="Clavel T."/>
        </authorList>
    </citation>
    <scope>NUCLEOTIDE SEQUENCE [LARGE SCALE GENOMIC DNA]</scope>
    <source>
        <strain evidence="3 4">CLA-AA-H185</strain>
    </source>
</reference>
<dbReference type="Pfam" id="PF18984">
    <property type="entry name" value="DUF5717_N"/>
    <property type="match status" value="1"/>
</dbReference>
<dbReference type="Pfam" id="PF18983">
    <property type="entry name" value="DUF5717"/>
    <property type="match status" value="1"/>
</dbReference>
<dbReference type="Proteomes" id="UP001454489">
    <property type="component" value="Unassembled WGS sequence"/>
</dbReference>
<protein>
    <submittedName>
        <fullName evidence="3">DUF5717 family protein</fullName>
    </submittedName>
</protein>
<evidence type="ECO:0000313" key="4">
    <source>
        <dbReference type="Proteomes" id="UP001454489"/>
    </source>
</evidence>
<evidence type="ECO:0000313" key="3">
    <source>
        <dbReference type="EMBL" id="MEQ2557859.1"/>
    </source>
</evidence>
<dbReference type="InterPro" id="IPR043775">
    <property type="entry name" value="DUF5717_N"/>
</dbReference>
<gene>
    <name evidence="3" type="ORF">WMO43_08265</name>
</gene>
<comment type="caution">
    <text evidence="3">The sequence shown here is derived from an EMBL/GenBank/DDBJ whole genome shotgun (WGS) entry which is preliminary data.</text>
</comment>
<feature type="domain" description="DUF5717" evidence="2">
    <location>
        <begin position="1"/>
        <end position="873"/>
    </location>
</feature>
<keyword evidence="4" id="KW-1185">Reference proteome</keyword>
<sequence length="1181" mass="140248">MRRRIYNLANGKFEYEKPELLLSTDRLELKVVEGQNYKGSFTIRSGNGLPLRGVIYTSDVRMECMNPQFEGEEVHIQFEFHSEGLMEGNIQKGEFYIICNQNEYNLSFVVNISKLYPKTSIGTIRSIYEFAKLAAKDKNEAYEIFTSPMFVNLIKEEEVRERMLYEGLCRPGAGMQDMEEFLIACKQKETVLLTMDEKSKEYCDITQSRKETLVLRKREWGYLELEITSDASFLHPVKKQMTTADFIGSMLQVEYLIEKEKLHAGKNYGKLTLKSPYQTLEHTVCVYQKEQREAVPEKREEHTELSKMKCRLTESYIRFRLKQMTLGEWVMGSNEILDHFIAAFPSEHWYGLMKAQVLLINRQRQEAEWILDEKKKTITDTKSVAWAYYLYLTTLLIREDSYADKVLKNVEDICRVHNKDMRLVWILLFLRGDYAKNAALKYYAIREQVMGGCTSPYFYLEAYLLLEKEPYIMTEMGEFECRLLLWACRKHAITKELAIQVTHLAGDLRTYEERVYKILCGCYEIYPQEELLTVICAYLIKGQKYDTLYHHWYEEGITADLRLAGLYEAFVYSMDAREVRQVPKMVQMYFRYHSSLPYAQKAALYVNIIANKESQPSVYASYERTMERFALEQILERHMDDNLAVIYDTFLTENMIQNETAKALGQLLFYHKLTCFDKDAVRLYVVHRQLKDGFSVSIQNGTAYFPIYSSDYVILLEDRKGNRYASGMEYQLEKLMRPGRFIKKCMEQAPECESFFIYQLDKKPFHEELDEKELELLRRFLRMDSVSEEYRTYLFPEIIRLHQVNQVNLDIREYLKRINPSMLNQSARKYMVELLVDRHAYREAYAWLQRYGIEEIDAVRLAAVAGSMAGKEEYADEEFLVYLCAEAFFGGKYDEAILKYLCENYDGSTKRLGEIWQAAKQFGIETYGLEEHILIQLLYSTEYMEYTEEIFESYCRNGGKEIIKDAYLNYFSQAYFVEHMVISERFFRHLVERPEEKQIPVCRLAILKYLASHKDKQEEYMELLDTYLADFTAEKIYFSFYRRFPVFLQQKYGFYDKVFIEYQNRRGNRVFLHYRSGEHDEYRTMEMKEAYGGIFISDFLLFFGENIQYYVSQMREEKEQILESNQITGSMVCEEQDKSRYTLLNQLITQTILEEDIKKTKEMMIEYEEQQQLCKRLFEVL</sequence>
<accession>A0ABV1HDT5</accession>
<feature type="domain" description="DUF5717" evidence="1">
    <location>
        <begin position="877"/>
        <end position="1178"/>
    </location>
</feature>
<organism evidence="3 4">
    <name type="scientific">Maccoyibacter intestinihominis</name>
    <dbReference type="NCBI Taxonomy" id="3133499"/>
    <lineage>
        <taxon>Bacteria</taxon>
        <taxon>Bacillati</taxon>
        <taxon>Bacillota</taxon>
        <taxon>Clostridia</taxon>
        <taxon>Lachnospirales</taxon>
        <taxon>Lachnospiraceae</taxon>
        <taxon>Maccoyibacter</taxon>
    </lineage>
</organism>
<dbReference type="InterPro" id="IPR043774">
    <property type="entry name" value="DUF5717_C"/>
</dbReference>